<name>A0A6P7GG79_DIAVI</name>
<feature type="domain" description="Ribosomal protein mS38 C-terminal" evidence="1">
    <location>
        <begin position="101"/>
        <end position="134"/>
    </location>
</feature>
<reference evidence="2" key="1">
    <citation type="submission" date="2025-08" db="UniProtKB">
        <authorList>
            <consortium name="RefSeq"/>
        </authorList>
    </citation>
    <scope>IDENTIFICATION</scope>
    <source>
        <tissue evidence="2">Whole insect</tissue>
    </source>
</reference>
<protein>
    <submittedName>
        <fullName evidence="2">Uncharacterized protein LOC114337737</fullName>
    </submittedName>
</protein>
<dbReference type="OrthoDB" id="6423950at2759"/>
<proteinExistence type="predicted"/>
<dbReference type="InParanoid" id="A0A6P7GG79"/>
<dbReference type="AlphaFoldDB" id="A0A6P7GG79"/>
<accession>A0A6P7GG79</accession>
<dbReference type="Pfam" id="PF08213">
    <property type="entry name" value="COX24_C"/>
    <property type="match status" value="1"/>
</dbReference>
<organism evidence="2">
    <name type="scientific">Diabrotica virgifera virgifera</name>
    <name type="common">western corn rootworm</name>
    <dbReference type="NCBI Taxonomy" id="50390"/>
    <lineage>
        <taxon>Eukaryota</taxon>
        <taxon>Metazoa</taxon>
        <taxon>Ecdysozoa</taxon>
        <taxon>Arthropoda</taxon>
        <taxon>Hexapoda</taxon>
        <taxon>Insecta</taxon>
        <taxon>Pterygota</taxon>
        <taxon>Neoptera</taxon>
        <taxon>Endopterygota</taxon>
        <taxon>Coleoptera</taxon>
        <taxon>Polyphaga</taxon>
        <taxon>Cucujiformia</taxon>
        <taxon>Chrysomeloidea</taxon>
        <taxon>Chrysomelidae</taxon>
        <taxon>Galerucinae</taxon>
        <taxon>Diabroticina</taxon>
        <taxon>Diabroticites</taxon>
        <taxon>Diabrotica</taxon>
    </lineage>
</organism>
<gene>
    <name evidence="2" type="primary">LOC114337737</name>
</gene>
<evidence type="ECO:0000259" key="1">
    <source>
        <dbReference type="SMART" id="SM01155"/>
    </source>
</evidence>
<sequence length="195" mass="22730">MLLRFLRIPKIKTVAIPIRELSNLSIGKATTAAKFIPVLETSTNTIQNPWIYRQNDNFNLPRCPNLKIDLPNTIKTIIPAIEPNKQDVIEAPAFDDSIKKEAVKMIVIRRKKMKKHKLKKLRKRMKFEWAKKRQRRELKKEKAFQAELIQQCKEAEGFSAEQYVKDKISEFKKASETLSEAEHSTKTETKIIVNK</sequence>
<dbReference type="InterPro" id="IPR013177">
    <property type="entry name" value="Ribosomal_mS38_C"/>
</dbReference>
<dbReference type="KEGG" id="dvv:114337737"/>
<dbReference type="SMART" id="SM01155">
    <property type="entry name" value="DUF1713"/>
    <property type="match status" value="1"/>
</dbReference>
<dbReference type="RefSeq" id="XP_028144063.1">
    <property type="nucleotide sequence ID" value="XM_028288262.1"/>
</dbReference>
<evidence type="ECO:0000313" key="2">
    <source>
        <dbReference type="RefSeq" id="XP_028144063.1"/>
    </source>
</evidence>